<evidence type="ECO:0000313" key="2">
    <source>
        <dbReference type="EMBL" id="MBP0047181.1"/>
    </source>
</evidence>
<dbReference type="RefSeq" id="WP_209285796.1">
    <property type="nucleotide sequence ID" value="NZ_JACVEW010000001.1"/>
</dbReference>
<evidence type="ECO:0000313" key="3">
    <source>
        <dbReference type="Proteomes" id="UP000810171"/>
    </source>
</evidence>
<dbReference type="EMBL" id="JACVEW010000001">
    <property type="protein sequence ID" value="MBP0047181.1"/>
    <property type="molecule type" value="Genomic_DNA"/>
</dbReference>
<proteinExistence type="predicted"/>
<accession>A0ABS3Z648</accession>
<reference evidence="2 3" key="1">
    <citation type="submission" date="2020-09" db="EMBL/GenBank/DDBJ databases">
        <authorList>
            <person name="Tanuku N.R.S."/>
        </authorList>
    </citation>
    <scope>NUCLEOTIDE SEQUENCE [LARGE SCALE GENOMIC DNA]</scope>
    <source>
        <strain evidence="2 3">AK62</strain>
    </source>
</reference>
<organism evidence="2 3">
    <name type="scientific">Marinobacterium alkalitolerans</name>
    <dbReference type="NCBI Taxonomy" id="1542925"/>
    <lineage>
        <taxon>Bacteria</taxon>
        <taxon>Pseudomonadati</taxon>
        <taxon>Pseudomonadota</taxon>
        <taxon>Gammaproteobacteria</taxon>
        <taxon>Oceanospirillales</taxon>
        <taxon>Oceanospirillaceae</taxon>
        <taxon>Marinobacterium</taxon>
    </lineage>
</organism>
<evidence type="ECO:0000259" key="1">
    <source>
        <dbReference type="Pfam" id="PF03413"/>
    </source>
</evidence>
<name>A0ABS3Z648_9GAMM</name>
<sequence length="111" mass="11695">MEINQVDTRLPGLKCYSLCLLLSGAGSLAAEPLTLEPSRADPAGGTGVNLVEASEIARQQLGGEVIKAELAHVGGGRVYKVRLLEDGRVRDVMIDAASGTLLKPELPEQTE</sequence>
<comment type="caution">
    <text evidence="2">The sequence shown here is derived from an EMBL/GenBank/DDBJ whole genome shotgun (WGS) entry which is preliminary data.</text>
</comment>
<dbReference type="InterPro" id="IPR025711">
    <property type="entry name" value="PepSY"/>
</dbReference>
<keyword evidence="3" id="KW-1185">Reference proteome</keyword>
<protein>
    <submittedName>
        <fullName evidence="2">PepSY domain-containing protein</fullName>
    </submittedName>
</protein>
<dbReference type="Proteomes" id="UP000810171">
    <property type="component" value="Unassembled WGS sequence"/>
</dbReference>
<dbReference type="Gene3D" id="3.10.450.40">
    <property type="match status" value="1"/>
</dbReference>
<dbReference type="Pfam" id="PF03413">
    <property type="entry name" value="PepSY"/>
    <property type="match status" value="1"/>
</dbReference>
<feature type="domain" description="PepSY" evidence="1">
    <location>
        <begin position="50"/>
        <end position="103"/>
    </location>
</feature>
<gene>
    <name evidence="2" type="ORF">H9C73_00410</name>
</gene>